<evidence type="ECO:0000259" key="1">
    <source>
        <dbReference type="Pfam" id="PF17801"/>
    </source>
</evidence>
<dbReference type="Gene3D" id="2.60.40.1180">
    <property type="entry name" value="Golgi alpha-mannosidase II"/>
    <property type="match status" value="1"/>
</dbReference>
<evidence type="ECO:0000313" key="3">
    <source>
        <dbReference type="Proteomes" id="UP000230423"/>
    </source>
</evidence>
<sequence length="99" mass="11481">MPVYGSDTSFAIAVLNRNNRANDVEFKLRNLGLTNDRGYILKDLWSNAPMVNASPDDMIRFRVPATGAAMYRAELRKPNRWFENNRLREIFTNRVPSDF</sequence>
<dbReference type="AlphaFoldDB" id="A0A2G9UYS9"/>
<dbReference type="InterPro" id="IPR013780">
    <property type="entry name" value="Glyco_hydro_b"/>
</dbReference>
<gene>
    <name evidence="2" type="ORF">TELCIR_02542</name>
</gene>
<keyword evidence="3" id="KW-1185">Reference proteome</keyword>
<evidence type="ECO:0000313" key="2">
    <source>
        <dbReference type="EMBL" id="PIO75419.1"/>
    </source>
</evidence>
<dbReference type="InterPro" id="IPR041233">
    <property type="entry name" value="Melibiase_C"/>
</dbReference>
<feature type="domain" description="Alpha galactosidase C-terminal" evidence="1">
    <location>
        <begin position="6"/>
        <end position="72"/>
    </location>
</feature>
<dbReference type="Pfam" id="PF17801">
    <property type="entry name" value="Melibiase_C"/>
    <property type="match status" value="1"/>
</dbReference>
<accession>A0A2G9UYS9</accession>
<reference evidence="2 3" key="1">
    <citation type="submission" date="2015-09" db="EMBL/GenBank/DDBJ databases">
        <title>Draft genome of the parasitic nematode Teladorsagia circumcincta isolate WARC Sus (inbred).</title>
        <authorList>
            <person name="Mitreva M."/>
        </authorList>
    </citation>
    <scope>NUCLEOTIDE SEQUENCE [LARGE SCALE GENOMIC DNA]</scope>
    <source>
        <strain evidence="2 3">S</strain>
    </source>
</reference>
<dbReference type="Proteomes" id="UP000230423">
    <property type="component" value="Unassembled WGS sequence"/>
</dbReference>
<dbReference type="SUPFAM" id="SSF51011">
    <property type="entry name" value="Glycosyl hydrolase domain"/>
    <property type="match status" value="1"/>
</dbReference>
<dbReference type="OrthoDB" id="5795902at2759"/>
<name>A0A2G9UYS9_TELCI</name>
<proteinExistence type="predicted"/>
<protein>
    <recommendedName>
        <fullName evidence="1">Alpha galactosidase C-terminal domain-containing protein</fullName>
    </recommendedName>
</protein>
<organism evidence="2 3">
    <name type="scientific">Teladorsagia circumcincta</name>
    <name type="common">Brown stomach worm</name>
    <name type="synonym">Ostertagia circumcincta</name>
    <dbReference type="NCBI Taxonomy" id="45464"/>
    <lineage>
        <taxon>Eukaryota</taxon>
        <taxon>Metazoa</taxon>
        <taxon>Ecdysozoa</taxon>
        <taxon>Nematoda</taxon>
        <taxon>Chromadorea</taxon>
        <taxon>Rhabditida</taxon>
        <taxon>Rhabditina</taxon>
        <taxon>Rhabditomorpha</taxon>
        <taxon>Strongyloidea</taxon>
        <taxon>Trichostrongylidae</taxon>
        <taxon>Teladorsagia</taxon>
    </lineage>
</organism>
<dbReference type="EMBL" id="KZ345144">
    <property type="protein sequence ID" value="PIO75419.1"/>
    <property type="molecule type" value="Genomic_DNA"/>
</dbReference>